<keyword evidence="3" id="KW-1185">Reference proteome</keyword>
<evidence type="ECO:0000313" key="2">
    <source>
        <dbReference type="EMBL" id="KAF2663529.1"/>
    </source>
</evidence>
<name>A0A6A6TTY8_9PEZI</name>
<proteinExistence type="predicted"/>
<evidence type="ECO:0000313" key="3">
    <source>
        <dbReference type="Proteomes" id="UP000799302"/>
    </source>
</evidence>
<dbReference type="OrthoDB" id="10369572at2759"/>
<dbReference type="EMBL" id="MU004245">
    <property type="protein sequence ID" value="KAF2663529.1"/>
    <property type="molecule type" value="Genomic_DNA"/>
</dbReference>
<protein>
    <recommendedName>
        <fullName evidence="4">Ubiquitin 3 binding protein But2 C-terminal domain-containing protein</fullName>
    </recommendedName>
</protein>
<reference evidence="2" key="1">
    <citation type="journal article" date="2020" name="Stud. Mycol.">
        <title>101 Dothideomycetes genomes: a test case for predicting lifestyles and emergence of pathogens.</title>
        <authorList>
            <person name="Haridas S."/>
            <person name="Albert R."/>
            <person name="Binder M."/>
            <person name="Bloem J."/>
            <person name="Labutti K."/>
            <person name="Salamov A."/>
            <person name="Andreopoulos B."/>
            <person name="Baker S."/>
            <person name="Barry K."/>
            <person name="Bills G."/>
            <person name="Bluhm B."/>
            <person name="Cannon C."/>
            <person name="Castanera R."/>
            <person name="Culley D."/>
            <person name="Daum C."/>
            <person name="Ezra D."/>
            <person name="Gonzalez J."/>
            <person name="Henrissat B."/>
            <person name="Kuo A."/>
            <person name="Liang C."/>
            <person name="Lipzen A."/>
            <person name="Lutzoni F."/>
            <person name="Magnuson J."/>
            <person name="Mondo S."/>
            <person name="Nolan M."/>
            <person name="Ohm R."/>
            <person name="Pangilinan J."/>
            <person name="Park H.-J."/>
            <person name="Ramirez L."/>
            <person name="Alfaro M."/>
            <person name="Sun H."/>
            <person name="Tritt A."/>
            <person name="Yoshinaga Y."/>
            <person name="Zwiers L.-H."/>
            <person name="Turgeon B."/>
            <person name="Goodwin S."/>
            <person name="Spatafora J."/>
            <person name="Crous P."/>
            <person name="Grigoriev I."/>
        </authorList>
    </citation>
    <scope>NUCLEOTIDE SEQUENCE</scope>
    <source>
        <strain evidence="2">CBS 115976</strain>
    </source>
</reference>
<feature type="chain" id="PRO_5025579043" description="Ubiquitin 3 binding protein But2 C-terminal domain-containing protein" evidence="1">
    <location>
        <begin position="19"/>
        <end position="172"/>
    </location>
</feature>
<feature type="signal peptide" evidence="1">
    <location>
        <begin position="1"/>
        <end position="18"/>
    </location>
</feature>
<dbReference type="AlphaFoldDB" id="A0A6A6TTY8"/>
<organism evidence="2 3">
    <name type="scientific">Microthyrium microscopicum</name>
    <dbReference type="NCBI Taxonomy" id="703497"/>
    <lineage>
        <taxon>Eukaryota</taxon>
        <taxon>Fungi</taxon>
        <taxon>Dikarya</taxon>
        <taxon>Ascomycota</taxon>
        <taxon>Pezizomycotina</taxon>
        <taxon>Dothideomycetes</taxon>
        <taxon>Dothideomycetes incertae sedis</taxon>
        <taxon>Microthyriales</taxon>
        <taxon>Microthyriaceae</taxon>
        <taxon>Microthyrium</taxon>
    </lineage>
</organism>
<evidence type="ECO:0008006" key="4">
    <source>
        <dbReference type="Google" id="ProtNLM"/>
    </source>
</evidence>
<sequence length="172" mass="17923">MVGIKTLSFAALAVGALAGPVATADASKAFKIGVTFPNKDTMYLTNSATASANIADGIACTITPVTSGDKTVGELGCGPDKKTFTYSELHSTSPLQPVAADKKNVNWSIGADNVIAWGALPAGTKSVTFSRIAGSNPNSIYAEVCSTFEHHEKLVPSFNGFWERGVAKAYYV</sequence>
<keyword evidence="1" id="KW-0732">Signal</keyword>
<evidence type="ECO:0000256" key="1">
    <source>
        <dbReference type="SAM" id="SignalP"/>
    </source>
</evidence>
<accession>A0A6A6TTY8</accession>
<gene>
    <name evidence="2" type="ORF">BT63DRAFT_461255</name>
</gene>
<dbReference type="Proteomes" id="UP000799302">
    <property type="component" value="Unassembled WGS sequence"/>
</dbReference>